<feature type="non-terminal residue" evidence="2">
    <location>
        <position position="1"/>
    </location>
</feature>
<keyword evidence="1" id="KW-0732">Signal</keyword>
<comment type="caution">
    <text evidence="2">The sequence shown here is derived from an EMBL/GenBank/DDBJ whole genome shotgun (WGS) entry which is preliminary data.</text>
</comment>
<evidence type="ECO:0000256" key="1">
    <source>
        <dbReference type="SAM" id="SignalP"/>
    </source>
</evidence>
<feature type="signal peptide" evidence="1">
    <location>
        <begin position="1"/>
        <end position="15"/>
    </location>
</feature>
<feature type="non-terminal residue" evidence="2">
    <location>
        <position position="88"/>
    </location>
</feature>
<keyword evidence="3" id="KW-1185">Reference proteome</keyword>
<evidence type="ECO:0000313" key="3">
    <source>
        <dbReference type="Proteomes" id="UP000789396"/>
    </source>
</evidence>
<organism evidence="2 3">
    <name type="scientific">Racocetra fulgida</name>
    <dbReference type="NCBI Taxonomy" id="60492"/>
    <lineage>
        <taxon>Eukaryota</taxon>
        <taxon>Fungi</taxon>
        <taxon>Fungi incertae sedis</taxon>
        <taxon>Mucoromycota</taxon>
        <taxon>Glomeromycotina</taxon>
        <taxon>Glomeromycetes</taxon>
        <taxon>Diversisporales</taxon>
        <taxon>Gigasporaceae</taxon>
        <taxon>Racocetra</taxon>
    </lineage>
</organism>
<name>A0A9N9K7L5_9GLOM</name>
<accession>A0A9N9K7L5</accession>
<dbReference type="Proteomes" id="UP000789396">
    <property type="component" value="Unassembled WGS sequence"/>
</dbReference>
<proteinExistence type="predicted"/>
<dbReference type="EMBL" id="CAJVPZ010091805">
    <property type="protein sequence ID" value="CAG8815789.1"/>
    <property type="molecule type" value="Genomic_DNA"/>
</dbReference>
<reference evidence="2" key="1">
    <citation type="submission" date="2021-06" db="EMBL/GenBank/DDBJ databases">
        <authorList>
            <person name="Kallberg Y."/>
            <person name="Tangrot J."/>
            <person name="Rosling A."/>
        </authorList>
    </citation>
    <scope>NUCLEOTIDE SEQUENCE</scope>
    <source>
        <strain evidence="2">IN212</strain>
    </source>
</reference>
<sequence length="88" mass="10198">WKFILLTLNLQVTIPELVTYLKTHDSKSWSYTEFLTTYRDVILASTSASDEWTGLNGTWVRRFLREANLLSSINDGDIEKSEGDIEKR</sequence>
<protein>
    <submittedName>
        <fullName evidence="2">18158_t:CDS:1</fullName>
    </submittedName>
</protein>
<gene>
    <name evidence="2" type="ORF">RFULGI_LOCUS19219</name>
</gene>
<dbReference type="AlphaFoldDB" id="A0A9N9K7L5"/>
<dbReference type="OrthoDB" id="2417204at2759"/>
<feature type="chain" id="PRO_5040116748" evidence="1">
    <location>
        <begin position="16"/>
        <end position="88"/>
    </location>
</feature>
<evidence type="ECO:0000313" key="2">
    <source>
        <dbReference type="EMBL" id="CAG8815789.1"/>
    </source>
</evidence>